<gene>
    <name evidence="1" type="ORF">RUMHYD_03715</name>
</gene>
<dbReference type="PATRIC" id="fig|476272.21.peg.395"/>
<evidence type="ECO:0000313" key="1">
    <source>
        <dbReference type="EMBL" id="EEG47422.1"/>
    </source>
</evidence>
<comment type="caution">
    <text evidence="1">The sequence shown here is derived from an EMBL/GenBank/DDBJ whole genome shotgun (WGS) entry which is preliminary data.</text>
</comment>
<dbReference type="AlphaFoldDB" id="C0CS49"/>
<dbReference type="EMBL" id="ACBZ01000197">
    <property type="protein sequence ID" value="EEG47422.1"/>
    <property type="molecule type" value="Genomic_DNA"/>
</dbReference>
<dbReference type="HOGENOM" id="CLU_3305553_0_0_9"/>
<name>C0CS49_BLAHS</name>
<sequence>MVNRTTTKFSDLPTIIGIKIVNLIWENVKKSVLFALKAE</sequence>
<reference evidence="1 2" key="1">
    <citation type="submission" date="2009-01" db="EMBL/GenBank/DDBJ databases">
        <authorList>
            <person name="Fulton L."/>
            <person name="Clifton S."/>
            <person name="Fulton B."/>
            <person name="Xu J."/>
            <person name="Minx P."/>
            <person name="Pepin K.H."/>
            <person name="Johnson M."/>
            <person name="Bhonagiri V."/>
            <person name="Nash W.E."/>
            <person name="Mardis E.R."/>
            <person name="Wilson R.K."/>
        </authorList>
    </citation>
    <scope>NUCLEOTIDE SEQUENCE [LARGE SCALE GENOMIC DNA]</scope>
    <source>
        <strain evidence="2">DSM 10507 / JCM 14656 / S5a33</strain>
    </source>
</reference>
<organism evidence="1 2">
    <name type="scientific">Blautia hydrogenotrophica (strain DSM 10507 / JCM 14656 / S5a33)</name>
    <name type="common">Ruminococcus hydrogenotrophicus</name>
    <dbReference type="NCBI Taxonomy" id="476272"/>
    <lineage>
        <taxon>Bacteria</taxon>
        <taxon>Bacillati</taxon>
        <taxon>Bacillota</taxon>
        <taxon>Clostridia</taxon>
        <taxon>Lachnospirales</taxon>
        <taxon>Lachnospiraceae</taxon>
        <taxon>Blautia</taxon>
    </lineage>
</organism>
<accession>C0CS49</accession>
<reference evidence="1 2" key="2">
    <citation type="submission" date="2009-02" db="EMBL/GenBank/DDBJ databases">
        <title>Draft genome sequence of Blautia hydrogenotrophica DSM 10507 (Ruminococcus hydrogenotrophicus DSM 10507).</title>
        <authorList>
            <person name="Sudarsanam P."/>
            <person name="Ley R."/>
            <person name="Guruge J."/>
            <person name="Turnbaugh P.J."/>
            <person name="Mahowald M."/>
            <person name="Liep D."/>
            <person name="Gordon J."/>
        </authorList>
    </citation>
    <scope>NUCLEOTIDE SEQUENCE [LARGE SCALE GENOMIC DNA]</scope>
    <source>
        <strain evidence="2">DSM 10507 / JCM 14656 / S5a33</strain>
    </source>
</reference>
<dbReference type="Proteomes" id="UP000003100">
    <property type="component" value="Unassembled WGS sequence"/>
</dbReference>
<keyword evidence="2" id="KW-1185">Reference proteome</keyword>
<protein>
    <submittedName>
        <fullName evidence="1">Uncharacterized protein</fullName>
    </submittedName>
</protein>
<evidence type="ECO:0000313" key="2">
    <source>
        <dbReference type="Proteomes" id="UP000003100"/>
    </source>
</evidence>
<proteinExistence type="predicted"/>